<accession>A0A0L6UQC3</accession>
<evidence type="ECO:0000313" key="2">
    <source>
        <dbReference type="Proteomes" id="UP000037035"/>
    </source>
</evidence>
<dbReference type="STRING" id="27349.A0A0L6UQC3"/>
<dbReference type="VEuPathDB" id="FungiDB:VP01_4263g1"/>
<dbReference type="Proteomes" id="UP000037035">
    <property type="component" value="Unassembled WGS sequence"/>
</dbReference>
<reference evidence="1 2" key="1">
    <citation type="submission" date="2015-08" db="EMBL/GenBank/DDBJ databases">
        <title>Next Generation Sequencing and Analysis of the Genome of Puccinia sorghi L Schw, the Causal Agent of Maize Common Rust.</title>
        <authorList>
            <person name="Rochi L."/>
            <person name="Burguener G."/>
            <person name="Darino M."/>
            <person name="Turjanski A."/>
            <person name="Kreff E."/>
            <person name="Dieguez M.J."/>
            <person name="Sacco F."/>
        </authorList>
    </citation>
    <scope>NUCLEOTIDE SEQUENCE [LARGE SCALE GENOMIC DNA]</scope>
    <source>
        <strain evidence="1 2">RO10H11247</strain>
    </source>
</reference>
<sequence length="134" mass="14349">MQSSKDSHDVVETNSQIDMGVFGLITTQAKQPGGSCCAKSKHGHGSWWEISPAQAVGVAQPILFPTSPCGSIPPFPPHTANIRLTHDLYEEMKTVGDTGLKPSAILEELKKTHTYKTILATISIGISPIILEGK</sequence>
<dbReference type="AlphaFoldDB" id="A0A0L6UQC3"/>
<name>A0A0L6UQC3_9BASI</name>
<dbReference type="EMBL" id="LAVV01009350">
    <property type="protein sequence ID" value="KNZ50739.1"/>
    <property type="molecule type" value="Genomic_DNA"/>
</dbReference>
<gene>
    <name evidence="1" type="ORF">VP01_4263g1</name>
</gene>
<keyword evidence="2" id="KW-1185">Reference proteome</keyword>
<comment type="caution">
    <text evidence="1">The sequence shown here is derived from an EMBL/GenBank/DDBJ whole genome shotgun (WGS) entry which is preliminary data.</text>
</comment>
<evidence type="ECO:0000313" key="1">
    <source>
        <dbReference type="EMBL" id="KNZ50739.1"/>
    </source>
</evidence>
<proteinExistence type="predicted"/>
<organism evidence="1 2">
    <name type="scientific">Puccinia sorghi</name>
    <dbReference type="NCBI Taxonomy" id="27349"/>
    <lineage>
        <taxon>Eukaryota</taxon>
        <taxon>Fungi</taxon>
        <taxon>Dikarya</taxon>
        <taxon>Basidiomycota</taxon>
        <taxon>Pucciniomycotina</taxon>
        <taxon>Pucciniomycetes</taxon>
        <taxon>Pucciniales</taxon>
        <taxon>Pucciniaceae</taxon>
        <taxon>Puccinia</taxon>
    </lineage>
</organism>
<protein>
    <submittedName>
        <fullName evidence="1">Uncharacterized protein</fullName>
    </submittedName>
</protein>